<dbReference type="GO" id="GO:0008726">
    <property type="term" value="F:alkanesulfonate monooxygenase activity"/>
    <property type="evidence" value="ECO:0007669"/>
    <property type="project" value="TreeGrafter"/>
</dbReference>
<evidence type="ECO:0000256" key="1">
    <source>
        <dbReference type="ARBA" id="ARBA00022630"/>
    </source>
</evidence>
<dbReference type="InterPro" id="IPR050172">
    <property type="entry name" value="SsuD_RutA_monooxygenase"/>
</dbReference>
<evidence type="ECO:0000313" key="6">
    <source>
        <dbReference type="EMBL" id="CAB4712470.1"/>
    </source>
</evidence>
<protein>
    <submittedName>
        <fullName evidence="6">Unannotated protein</fullName>
    </submittedName>
</protein>
<gene>
    <name evidence="6" type="ORF">UFOPK2582_01492</name>
</gene>
<dbReference type="InterPro" id="IPR036661">
    <property type="entry name" value="Luciferase-like_sf"/>
</dbReference>
<evidence type="ECO:0000259" key="5">
    <source>
        <dbReference type="Pfam" id="PF00296"/>
    </source>
</evidence>
<feature type="domain" description="Luciferase-like" evidence="5">
    <location>
        <begin position="13"/>
        <end position="253"/>
    </location>
</feature>
<keyword evidence="3" id="KW-0560">Oxidoreductase</keyword>
<dbReference type="PANTHER" id="PTHR42847:SF4">
    <property type="entry name" value="ALKANESULFONATE MONOOXYGENASE-RELATED"/>
    <property type="match status" value="1"/>
</dbReference>
<dbReference type="GO" id="GO:0046306">
    <property type="term" value="P:alkanesulfonate catabolic process"/>
    <property type="evidence" value="ECO:0007669"/>
    <property type="project" value="TreeGrafter"/>
</dbReference>
<evidence type="ECO:0000256" key="2">
    <source>
        <dbReference type="ARBA" id="ARBA00022643"/>
    </source>
</evidence>
<dbReference type="SUPFAM" id="SSF51679">
    <property type="entry name" value="Bacterial luciferase-like"/>
    <property type="match status" value="1"/>
</dbReference>
<evidence type="ECO:0000256" key="4">
    <source>
        <dbReference type="ARBA" id="ARBA00023033"/>
    </source>
</evidence>
<reference evidence="6" key="1">
    <citation type="submission" date="2020-05" db="EMBL/GenBank/DDBJ databases">
        <authorList>
            <person name="Chiriac C."/>
            <person name="Salcher M."/>
            <person name="Ghai R."/>
            <person name="Kavagutti S V."/>
        </authorList>
    </citation>
    <scope>NUCLEOTIDE SEQUENCE</scope>
</reference>
<dbReference type="InterPro" id="IPR011251">
    <property type="entry name" value="Luciferase-like_dom"/>
</dbReference>
<dbReference type="Gene3D" id="3.20.20.30">
    <property type="entry name" value="Luciferase-like domain"/>
    <property type="match status" value="1"/>
</dbReference>
<keyword evidence="1" id="KW-0285">Flavoprotein</keyword>
<evidence type="ECO:0000256" key="3">
    <source>
        <dbReference type="ARBA" id="ARBA00023002"/>
    </source>
</evidence>
<dbReference type="InterPro" id="IPR019921">
    <property type="entry name" value="Lucif-like_OxRdtase_Rv2161c"/>
</dbReference>
<dbReference type="EMBL" id="CAEZXS010000225">
    <property type="protein sequence ID" value="CAB4712470.1"/>
    <property type="molecule type" value="Genomic_DNA"/>
</dbReference>
<proteinExistence type="predicted"/>
<dbReference type="NCBIfam" id="TIGR03619">
    <property type="entry name" value="F420_Rv2161c"/>
    <property type="match status" value="1"/>
</dbReference>
<accession>A0A6J6QKW1</accession>
<dbReference type="Pfam" id="PF00296">
    <property type="entry name" value="Bac_luciferase"/>
    <property type="match status" value="1"/>
</dbReference>
<keyword evidence="4" id="KW-0503">Monooxygenase</keyword>
<name>A0A6J6QKW1_9ZZZZ</name>
<sequence length="287" mass="31086">MKIGIALARTRPELFVEATVAAEAAGFESVWLSDHLVFPTNMAGGPQHFRGSSDEQGSEVIPGPPPTTPIYEVGAMLSFLAAKTQTIRLGTFVYLLGIRHPFVAARAVSTVDILSGGRLELGVGSGWLRSEWEAAGLEPKSRGARLEESIALCRRLWTEDAVEHDGRFWQFEEVAFEPKPVQQAVPILIGGESDVALDRAARIGDGWIGMNHSPATAASAIDRLRSAEARVGRGSTPCTVSIGGSITSAEEFREYEQAGVDRVILAPWNRVRDTLSAIEQFGEDFLR</sequence>
<dbReference type="PANTHER" id="PTHR42847">
    <property type="entry name" value="ALKANESULFONATE MONOOXYGENASE"/>
    <property type="match status" value="1"/>
</dbReference>
<dbReference type="AlphaFoldDB" id="A0A6J6QKW1"/>
<organism evidence="6">
    <name type="scientific">freshwater metagenome</name>
    <dbReference type="NCBI Taxonomy" id="449393"/>
    <lineage>
        <taxon>unclassified sequences</taxon>
        <taxon>metagenomes</taxon>
        <taxon>ecological metagenomes</taxon>
    </lineage>
</organism>
<keyword evidence="2" id="KW-0288">FMN</keyword>